<gene>
    <name evidence="2" type="ORF">SMN809_LOCUS7176</name>
    <name evidence="3" type="ORF">UXM345_LOCUS32696</name>
</gene>
<sequence length="68" mass="7731">MSDQSTNQGHWETHSYASKTNKIGDNPPIISGKETMAEANISNNRLVSFPYNDIDLFDNENTINFYFS</sequence>
<feature type="region of interest" description="Disordered" evidence="1">
    <location>
        <begin position="1"/>
        <end position="31"/>
    </location>
</feature>
<dbReference type="AlphaFoldDB" id="A0A820H170"/>
<dbReference type="EMBL" id="CAJOBF010010202">
    <property type="protein sequence ID" value="CAF4287694.1"/>
    <property type="molecule type" value="Genomic_DNA"/>
</dbReference>
<evidence type="ECO:0000313" key="3">
    <source>
        <dbReference type="EMBL" id="CAF4287694.1"/>
    </source>
</evidence>
<dbReference type="Proteomes" id="UP000663842">
    <property type="component" value="Unassembled WGS sequence"/>
</dbReference>
<feature type="compositionally biased region" description="Polar residues" evidence="1">
    <location>
        <begin position="1"/>
        <end position="23"/>
    </location>
</feature>
<reference evidence="3" key="1">
    <citation type="submission" date="2021-02" db="EMBL/GenBank/DDBJ databases">
        <authorList>
            <person name="Nowell W R."/>
        </authorList>
    </citation>
    <scope>NUCLEOTIDE SEQUENCE</scope>
</reference>
<dbReference type="EMBL" id="CAJOBI010002039">
    <property type="protein sequence ID" value="CAF3911530.1"/>
    <property type="molecule type" value="Genomic_DNA"/>
</dbReference>
<dbReference type="Proteomes" id="UP000676336">
    <property type="component" value="Unassembled WGS sequence"/>
</dbReference>
<comment type="caution">
    <text evidence="3">The sequence shown here is derived from an EMBL/GenBank/DDBJ whole genome shotgun (WGS) entry which is preliminary data.</text>
</comment>
<evidence type="ECO:0000313" key="4">
    <source>
        <dbReference type="Proteomes" id="UP000663842"/>
    </source>
</evidence>
<proteinExistence type="predicted"/>
<protein>
    <submittedName>
        <fullName evidence="3">Uncharacterized protein</fullName>
    </submittedName>
</protein>
<evidence type="ECO:0000313" key="2">
    <source>
        <dbReference type="EMBL" id="CAF3911530.1"/>
    </source>
</evidence>
<evidence type="ECO:0000256" key="1">
    <source>
        <dbReference type="SAM" id="MobiDB-lite"/>
    </source>
</evidence>
<accession>A0A820H170</accession>
<organism evidence="3 4">
    <name type="scientific">Rotaria magnacalcarata</name>
    <dbReference type="NCBI Taxonomy" id="392030"/>
    <lineage>
        <taxon>Eukaryota</taxon>
        <taxon>Metazoa</taxon>
        <taxon>Spiralia</taxon>
        <taxon>Gnathifera</taxon>
        <taxon>Rotifera</taxon>
        <taxon>Eurotatoria</taxon>
        <taxon>Bdelloidea</taxon>
        <taxon>Philodinida</taxon>
        <taxon>Philodinidae</taxon>
        <taxon>Rotaria</taxon>
    </lineage>
</organism>
<name>A0A820H170_9BILA</name>